<dbReference type="STRING" id="411471.SUBVAR_05833"/>
<evidence type="ECO:0000313" key="2">
    <source>
        <dbReference type="Proteomes" id="UP000003438"/>
    </source>
</evidence>
<comment type="caution">
    <text evidence="1">The sequence shown here is derived from an EMBL/GenBank/DDBJ whole genome shotgun (WGS) entry which is preliminary data.</text>
</comment>
<protein>
    <submittedName>
        <fullName evidence="1">Uncharacterized protein</fullName>
    </submittedName>
</protein>
<dbReference type="eggNOG" id="ENOG502ZCCB">
    <property type="taxonomic scope" value="Bacteria"/>
</dbReference>
<dbReference type="OrthoDB" id="5432268at2"/>
<keyword evidence="2" id="KW-1185">Reference proteome</keyword>
<dbReference type="HOGENOM" id="CLU_093437_0_0_9"/>
<evidence type="ECO:0000313" key="1">
    <source>
        <dbReference type="EMBL" id="EFB76049.1"/>
    </source>
</evidence>
<dbReference type="AlphaFoldDB" id="D1PNB4"/>
<dbReference type="Proteomes" id="UP000003438">
    <property type="component" value="Unassembled WGS sequence"/>
</dbReference>
<accession>D1PNB4</accession>
<dbReference type="EMBL" id="ACBY02000023">
    <property type="protein sequence ID" value="EFB76049.1"/>
    <property type="molecule type" value="Genomic_DNA"/>
</dbReference>
<proteinExistence type="predicted"/>
<name>D1PNB4_9FIRM</name>
<reference evidence="1" key="1">
    <citation type="submission" date="2009-12" db="EMBL/GenBank/DDBJ databases">
        <authorList>
            <person name="Weinstock G."/>
            <person name="Sodergren E."/>
            <person name="Clifton S."/>
            <person name="Fulton L."/>
            <person name="Fulton B."/>
            <person name="Courtney L."/>
            <person name="Fronick C."/>
            <person name="Harrison M."/>
            <person name="Strong C."/>
            <person name="Farmer C."/>
            <person name="Delahaunty K."/>
            <person name="Markovic C."/>
            <person name="Hall O."/>
            <person name="Minx P."/>
            <person name="Tomlinson C."/>
            <person name="Mitreva M."/>
            <person name="Nelson J."/>
            <person name="Hou S."/>
            <person name="Wollam A."/>
            <person name="Pepin K.H."/>
            <person name="Johnson M."/>
            <person name="Bhonagiri V."/>
            <person name="Nash W.E."/>
            <person name="Warren W."/>
            <person name="Chinwalla A."/>
            <person name="Mardis E.R."/>
            <person name="Wilson R.K."/>
        </authorList>
    </citation>
    <scope>NUCLEOTIDE SEQUENCE [LARGE SCALE GENOMIC DNA]</scope>
    <source>
        <strain evidence="1">DSM 15176</strain>
    </source>
</reference>
<gene>
    <name evidence="1" type="ORF">SUBVAR_05833</name>
</gene>
<sequence length="249" mass="27989">MGESFLEDAINRIVELAKPQTYKIGPYIYASQDLTLVDTEPSRPKDFCVDTLSGLVRIIKEEGSKLDVKLLVQVEGQRHVAVWSDYLGTRVDRARTYERWRLYTAEADVPRITVGNYMDQKQAIIELQSLHNATPDRDYLLDLLSKIDVTQGVKSTDNGVTQEATVKTGVVLKDTVPVKPIVALQPYRTFLEVDQPVSKFLLRVDENGKVGLFEADGGAWKLEAKRSIAAWLSKELATEIDAHRVVVMI</sequence>
<dbReference type="RefSeq" id="WP_007047209.1">
    <property type="nucleotide sequence ID" value="NZ_GG704769.1"/>
</dbReference>
<organism evidence="1 2">
    <name type="scientific">Subdoligranulum variabile DSM 15176</name>
    <dbReference type="NCBI Taxonomy" id="411471"/>
    <lineage>
        <taxon>Bacteria</taxon>
        <taxon>Bacillati</taxon>
        <taxon>Bacillota</taxon>
        <taxon>Clostridia</taxon>
        <taxon>Eubacteriales</taxon>
        <taxon>Oscillospiraceae</taxon>
        <taxon>Subdoligranulum</taxon>
    </lineage>
</organism>